<dbReference type="EMBL" id="JBHUHD010000001">
    <property type="protein sequence ID" value="MFD2138799.1"/>
    <property type="molecule type" value="Genomic_DNA"/>
</dbReference>
<evidence type="ECO:0000313" key="2">
    <source>
        <dbReference type="Proteomes" id="UP001597299"/>
    </source>
</evidence>
<protein>
    <submittedName>
        <fullName evidence="1">Uncharacterized protein</fullName>
    </submittedName>
</protein>
<organism evidence="1 2">
    <name type="scientific">Ancylobacter oerskovii</name>
    <dbReference type="NCBI Taxonomy" id="459519"/>
    <lineage>
        <taxon>Bacteria</taxon>
        <taxon>Pseudomonadati</taxon>
        <taxon>Pseudomonadota</taxon>
        <taxon>Alphaproteobacteria</taxon>
        <taxon>Hyphomicrobiales</taxon>
        <taxon>Xanthobacteraceae</taxon>
        <taxon>Ancylobacter</taxon>
    </lineage>
</organism>
<gene>
    <name evidence="1" type="ORF">ACFSNC_00155</name>
</gene>
<dbReference type="RefSeq" id="WP_213355471.1">
    <property type="nucleotide sequence ID" value="NZ_JAHBGB010000044.1"/>
</dbReference>
<dbReference type="Proteomes" id="UP001597299">
    <property type="component" value="Unassembled WGS sequence"/>
</dbReference>
<accession>A0ABW4YRS3</accession>
<evidence type="ECO:0000313" key="1">
    <source>
        <dbReference type="EMBL" id="MFD2138799.1"/>
    </source>
</evidence>
<sequence>MFSRDLRSSGAANYTERVKLFRRSDHRIMPARDDQAAGRPVEGHEIRASDIELAPLAFTV</sequence>
<reference evidence="2" key="1">
    <citation type="journal article" date="2019" name="Int. J. Syst. Evol. Microbiol.">
        <title>The Global Catalogue of Microorganisms (GCM) 10K type strain sequencing project: providing services to taxonomists for standard genome sequencing and annotation.</title>
        <authorList>
            <consortium name="The Broad Institute Genomics Platform"/>
            <consortium name="The Broad Institute Genome Sequencing Center for Infectious Disease"/>
            <person name="Wu L."/>
            <person name="Ma J."/>
        </authorList>
    </citation>
    <scope>NUCLEOTIDE SEQUENCE [LARGE SCALE GENOMIC DNA]</scope>
    <source>
        <strain evidence="2">CCM 7435</strain>
    </source>
</reference>
<name>A0ABW4YRS3_9HYPH</name>
<comment type="caution">
    <text evidence="1">The sequence shown here is derived from an EMBL/GenBank/DDBJ whole genome shotgun (WGS) entry which is preliminary data.</text>
</comment>
<keyword evidence="2" id="KW-1185">Reference proteome</keyword>
<proteinExistence type="predicted"/>